<protein>
    <submittedName>
        <fullName evidence="2">Ser/Thr protein kinase RdoA involved in Cpx stress response, MazF antagonist</fullName>
    </submittedName>
</protein>
<dbReference type="GO" id="GO:0042601">
    <property type="term" value="C:endospore-forming forespore"/>
    <property type="evidence" value="ECO:0007669"/>
    <property type="project" value="TreeGrafter"/>
</dbReference>
<dbReference type="Gene3D" id="3.90.1200.10">
    <property type="match status" value="1"/>
</dbReference>
<dbReference type="AlphaFoldDB" id="A0A1I7J0U1"/>
<dbReference type="GO" id="GO:0016301">
    <property type="term" value="F:kinase activity"/>
    <property type="evidence" value="ECO:0007669"/>
    <property type="project" value="UniProtKB-KW"/>
</dbReference>
<feature type="domain" description="Aminoglycoside phosphotransferase" evidence="1">
    <location>
        <begin position="40"/>
        <end position="272"/>
    </location>
</feature>
<evidence type="ECO:0000259" key="1">
    <source>
        <dbReference type="Pfam" id="PF01636"/>
    </source>
</evidence>
<dbReference type="PANTHER" id="PTHR39179">
    <property type="entry name" value="SPORE COAT PROTEIN I"/>
    <property type="match status" value="1"/>
</dbReference>
<dbReference type="InterPro" id="IPR002575">
    <property type="entry name" value="Aminoglycoside_PTrfase"/>
</dbReference>
<dbReference type="PANTHER" id="PTHR39179:SF3">
    <property type="entry name" value="COTS-RELATED PROTEIN"/>
    <property type="match status" value="1"/>
</dbReference>
<keyword evidence="3" id="KW-1185">Reference proteome</keyword>
<sequence>MVPQRRAPDRAATDWLADLRRAYGLKVDAVVRMKTVTGLVDTRGRRWVWKRSAGRSQEPRLRAMAAVSACLAPFGIPFAGPVPNRAGVYLTRLGGGETGHLQPWLPGRHADYTQRQERLSAVATLAAMHHAARGAWVCADPALYRGTLYQKLWFKRRLLETLWPQAEACVPALRGLHEEVRRAAELALTAVLPAGSSAGNRPWERMTFCHRDVAPHNLLWQGDGPLAVIDFDLAGVDDPLVDVMQVSNHAIFLGAPLRGHFAELVDVYARVHPLSPTGEQALWRVLGFPDLLARAVAEWARTGADGRDARPTWRLVHAARRQAEHLKAWSEAVRGLPV</sequence>
<keyword evidence="2" id="KW-0418">Kinase</keyword>
<dbReference type="Proteomes" id="UP000183508">
    <property type="component" value="Unassembled WGS sequence"/>
</dbReference>
<dbReference type="EMBL" id="FPBV01000008">
    <property type="protein sequence ID" value="SFU78825.1"/>
    <property type="molecule type" value="Genomic_DNA"/>
</dbReference>
<evidence type="ECO:0000313" key="3">
    <source>
        <dbReference type="Proteomes" id="UP000183508"/>
    </source>
</evidence>
<gene>
    <name evidence="2" type="ORF">SAMN05421543_10847</name>
</gene>
<name>A0A1I7J0U1_9BACL</name>
<evidence type="ECO:0000313" key="2">
    <source>
        <dbReference type="EMBL" id="SFU78825.1"/>
    </source>
</evidence>
<dbReference type="STRING" id="392015.SAMN05421543_10847"/>
<dbReference type="InterPro" id="IPR011009">
    <property type="entry name" value="Kinase-like_dom_sf"/>
</dbReference>
<reference evidence="3" key="1">
    <citation type="submission" date="2016-10" db="EMBL/GenBank/DDBJ databases">
        <authorList>
            <person name="Varghese N."/>
        </authorList>
    </citation>
    <scope>NUCLEOTIDE SEQUENCE [LARGE SCALE GENOMIC DNA]</scope>
    <source>
        <strain evidence="3">DSM 17980</strain>
    </source>
</reference>
<dbReference type="InterPro" id="IPR047175">
    <property type="entry name" value="CotS-like"/>
</dbReference>
<dbReference type="Pfam" id="PF01636">
    <property type="entry name" value="APH"/>
    <property type="match status" value="1"/>
</dbReference>
<proteinExistence type="predicted"/>
<organism evidence="2 3">
    <name type="scientific">Alicyclobacillus macrosporangiidus</name>
    <dbReference type="NCBI Taxonomy" id="392015"/>
    <lineage>
        <taxon>Bacteria</taxon>
        <taxon>Bacillati</taxon>
        <taxon>Bacillota</taxon>
        <taxon>Bacilli</taxon>
        <taxon>Bacillales</taxon>
        <taxon>Alicyclobacillaceae</taxon>
        <taxon>Alicyclobacillus</taxon>
    </lineage>
</organism>
<dbReference type="RefSeq" id="WP_074951726.1">
    <property type="nucleotide sequence ID" value="NZ_FPBV01000008.1"/>
</dbReference>
<dbReference type="SUPFAM" id="SSF56112">
    <property type="entry name" value="Protein kinase-like (PK-like)"/>
    <property type="match status" value="1"/>
</dbReference>
<accession>A0A1I7J0U1</accession>
<keyword evidence="2" id="KW-0808">Transferase</keyword>